<protein>
    <submittedName>
        <fullName evidence="1">Uncharacterized protein</fullName>
    </submittedName>
</protein>
<gene>
    <name evidence="1" type="ORF">BDD18_3011</name>
</gene>
<dbReference type="EMBL" id="VFPV01000003">
    <property type="protein sequence ID" value="TQN01071.1"/>
    <property type="molecule type" value="Genomic_DNA"/>
</dbReference>
<dbReference type="AlphaFoldDB" id="A0A543L174"/>
<accession>A0A543L174</accession>
<evidence type="ECO:0000313" key="2">
    <source>
        <dbReference type="Proteomes" id="UP000316993"/>
    </source>
</evidence>
<organism evidence="1 2">
    <name type="scientific">Acidovorax temperans</name>
    <dbReference type="NCBI Taxonomy" id="80878"/>
    <lineage>
        <taxon>Bacteria</taxon>
        <taxon>Pseudomonadati</taxon>
        <taxon>Pseudomonadota</taxon>
        <taxon>Betaproteobacteria</taxon>
        <taxon>Burkholderiales</taxon>
        <taxon>Comamonadaceae</taxon>
        <taxon>Acidovorax</taxon>
    </lineage>
</organism>
<comment type="caution">
    <text evidence="1">The sequence shown here is derived from an EMBL/GenBank/DDBJ whole genome shotgun (WGS) entry which is preliminary data.</text>
</comment>
<sequence length="110" mass="12644">MLKSEYVFATHMEIMKSHFAFFENHIKPVFRKDTNTTIGDTLIALAYPQVILIGPAPYFVDAVVNVKKEEVEIEPDKYPLYRFLSENPEFCQAIIESHADLLASFSAWSK</sequence>
<name>A0A543L174_9BURK</name>
<evidence type="ECO:0000313" key="1">
    <source>
        <dbReference type="EMBL" id="TQN01071.1"/>
    </source>
</evidence>
<reference evidence="1 2" key="1">
    <citation type="submission" date="2019-06" db="EMBL/GenBank/DDBJ databases">
        <title>Genomic Encyclopedia of Archaeal and Bacterial Type Strains, Phase II (KMG-II): from individual species to whole genera.</title>
        <authorList>
            <person name="Goeker M."/>
        </authorList>
    </citation>
    <scope>NUCLEOTIDE SEQUENCE [LARGE SCALE GENOMIC DNA]</scope>
    <source>
        <strain evidence="1 2">DSM 7270</strain>
    </source>
</reference>
<proteinExistence type="predicted"/>
<dbReference type="Proteomes" id="UP000316993">
    <property type="component" value="Unassembled WGS sequence"/>
</dbReference>